<dbReference type="EnsemblPlants" id="KQK93927">
    <property type="protein sequence ID" value="KQK93927"/>
    <property type="gene ID" value="SETIT_025939mg"/>
</dbReference>
<dbReference type="HOGENOM" id="CLU_000837_25_4_1"/>
<dbReference type="Gene3D" id="3.40.50.300">
    <property type="entry name" value="P-loop containing nucleotide triphosphate hydrolases"/>
    <property type="match status" value="1"/>
</dbReference>
<dbReference type="PANTHER" id="PTHR23155">
    <property type="entry name" value="DISEASE RESISTANCE PROTEIN RP"/>
    <property type="match status" value="1"/>
</dbReference>
<evidence type="ECO:0000259" key="7">
    <source>
        <dbReference type="Pfam" id="PF00931"/>
    </source>
</evidence>
<keyword evidence="6" id="KW-0175">Coiled coil</keyword>
<dbReference type="Gene3D" id="3.80.10.10">
    <property type="entry name" value="Ribonuclease Inhibitor"/>
    <property type="match status" value="1"/>
</dbReference>
<dbReference type="PANTHER" id="PTHR23155:SF931">
    <property type="entry name" value="OS01G0547000 PROTEIN"/>
    <property type="match status" value="1"/>
</dbReference>
<dbReference type="GeneID" id="101769569"/>
<evidence type="ECO:0000259" key="8">
    <source>
        <dbReference type="Pfam" id="PF18052"/>
    </source>
</evidence>
<keyword evidence="5" id="KW-0611">Plant defense</keyword>
<protein>
    <recommendedName>
        <fullName evidence="14">NB-ARC domain-containing protein</fullName>
    </recommendedName>
</protein>
<dbReference type="InterPro" id="IPR036388">
    <property type="entry name" value="WH-like_DNA-bd_sf"/>
</dbReference>
<evidence type="ECO:0008006" key="14">
    <source>
        <dbReference type="Google" id="ProtNLM"/>
    </source>
</evidence>
<dbReference type="FunFam" id="3.40.50.300:FF:001091">
    <property type="entry name" value="Probable disease resistance protein At1g61300"/>
    <property type="match status" value="1"/>
</dbReference>
<dbReference type="InterPro" id="IPR058922">
    <property type="entry name" value="WHD_DRP"/>
</dbReference>
<feature type="domain" description="Disease resistance N-terminal" evidence="8">
    <location>
        <begin position="6"/>
        <end position="106"/>
    </location>
</feature>
<evidence type="ECO:0000259" key="9">
    <source>
        <dbReference type="Pfam" id="PF23559"/>
    </source>
</evidence>
<dbReference type="Pfam" id="PF23559">
    <property type="entry name" value="WHD_DRP"/>
    <property type="match status" value="1"/>
</dbReference>
<dbReference type="eggNOG" id="KOG4658">
    <property type="taxonomic scope" value="Eukaryota"/>
</dbReference>
<dbReference type="SUPFAM" id="SSF52540">
    <property type="entry name" value="P-loop containing nucleoside triphosphate hydrolases"/>
    <property type="match status" value="1"/>
</dbReference>
<dbReference type="SUPFAM" id="SSF52058">
    <property type="entry name" value="L domain-like"/>
    <property type="match status" value="1"/>
</dbReference>
<dbReference type="Pfam" id="PF23598">
    <property type="entry name" value="LRR_14"/>
    <property type="match status" value="1"/>
</dbReference>
<feature type="domain" description="Disease resistance R13L4/SHOC-2-like LRR" evidence="10">
    <location>
        <begin position="544"/>
        <end position="871"/>
    </location>
</feature>
<keyword evidence="3" id="KW-0677">Repeat</keyword>
<dbReference type="Proteomes" id="UP000004995">
    <property type="component" value="Unassembled WGS sequence"/>
</dbReference>
<sequence>MAEAIVRVVIGKLGMALVKEAAIYGASLLGKEASTLMGLFGEIRKAEEELNSMKAYLRESEKFKDTDETTGIFVKNIRELSFRIEDVVDEFMYRLEDNKHGGFVAKTKKRVKLVKIRHCLALELCSINAELKEAATRRDRYTIPGNKRYGGGSVHHDISTNQISCLPKEEDIVGIEDNVDKLTQYLGSDLEEKKCKIATVWGMGGVGKTTLVDHVYKIVKVNFDTAAWVTVAKSYQVEDLLKKIVRELGISVDTSNMDMRAVVGVIHNHLQGKTFILVLDDVWEDDVWIKIMDVFPTNCISRFVLTSQNYEVASLATSNCEIKVELLGKGHSWELFCKVAFQSSDDKGCPSDLHDLAVKFLQKCEGLPIAIACIGRLLSCKPRSYIAWNNVYEELEMQSTVIPGVDAILKVSLEDLPFYIKSCFLHCALFPEDSAMQRRMLIRQWITAGFIKEKDNKTLEEVAEGCLNVLVNRSLLQVLSKNEFGRVKWCQMHDVIRHLALEKADKECFGKVYDDSRSFLLDGTHRLSINNTNIAPLSQSSATHLRAINVFMTYINIDLLRPVLASSNLLSALDLQGAQIEMLPKEVFSLFNLRFLGLRYTKIQILPESVGRLQNLEVLDALLTALQSLPKGVGTLKKLRYLYASKEFHTKGSSTHFGAIKVPRGIRNLTGLHALQYVKASLEILRDVATLIELRTFAVGDVTSEHSLNLCTAIMNMRHLVHLLIAASNEHEVLPWEQLRLPETLSKLYLGGQLEKKWTPQIFSSWSHLNNLTRLPLRLSKLDEDSFSNLIVLRGLCYLRLLNKSYNGKKMYFPALSFPRLRQLKISGAPQLNQVEIAEGALESLIVLWFSDCPRLNNIPHGIEHLTALEILYLEDTAGELIEKLRWESGTNECNEEQKKISHIRKVVVVLTGENIWERIR</sequence>
<evidence type="ECO:0000256" key="6">
    <source>
        <dbReference type="ARBA" id="ARBA00023054"/>
    </source>
</evidence>
<evidence type="ECO:0000313" key="13">
    <source>
        <dbReference type="Proteomes" id="UP000004995"/>
    </source>
</evidence>
<dbReference type="InterPro" id="IPR038005">
    <property type="entry name" value="RX-like_CC"/>
</dbReference>
<dbReference type="Pfam" id="PF00931">
    <property type="entry name" value="NB-ARC"/>
    <property type="match status" value="1"/>
</dbReference>
<organism evidence="12 13">
    <name type="scientific">Setaria italica</name>
    <name type="common">Foxtail millet</name>
    <name type="synonym">Panicum italicum</name>
    <dbReference type="NCBI Taxonomy" id="4555"/>
    <lineage>
        <taxon>Eukaryota</taxon>
        <taxon>Viridiplantae</taxon>
        <taxon>Streptophyta</taxon>
        <taxon>Embryophyta</taxon>
        <taxon>Tracheophyta</taxon>
        <taxon>Spermatophyta</taxon>
        <taxon>Magnoliopsida</taxon>
        <taxon>Liliopsida</taxon>
        <taxon>Poales</taxon>
        <taxon>Poaceae</taxon>
        <taxon>PACMAD clade</taxon>
        <taxon>Panicoideae</taxon>
        <taxon>Panicodae</taxon>
        <taxon>Paniceae</taxon>
        <taxon>Cenchrinae</taxon>
        <taxon>Setaria</taxon>
    </lineage>
</organism>
<name>K3ZH87_SETIT</name>
<reference evidence="12" key="3">
    <citation type="submission" date="2018-08" db="UniProtKB">
        <authorList>
            <consortium name="EnsemblPlants"/>
        </authorList>
    </citation>
    <scope>IDENTIFICATION</scope>
    <source>
        <strain evidence="12">Yugu1</strain>
    </source>
</reference>
<dbReference type="Gene3D" id="1.10.10.10">
    <property type="entry name" value="Winged helix-like DNA-binding domain superfamily/Winged helix DNA-binding domain"/>
    <property type="match status" value="1"/>
</dbReference>
<evidence type="ECO:0000256" key="4">
    <source>
        <dbReference type="ARBA" id="ARBA00022741"/>
    </source>
</evidence>
<dbReference type="InterPro" id="IPR044974">
    <property type="entry name" value="Disease_R_plants"/>
</dbReference>
<dbReference type="RefSeq" id="XP_022684558.1">
    <property type="nucleotide sequence ID" value="XM_022828823.1"/>
</dbReference>
<dbReference type="GO" id="GO:0002758">
    <property type="term" value="P:innate immune response-activating signaling pathway"/>
    <property type="evidence" value="ECO:0007669"/>
    <property type="project" value="UniProtKB-ARBA"/>
</dbReference>
<dbReference type="AlphaFoldDB" id="K3ZH87"/>
<accession>K3ZH87</accession>
<dbReference type="RefSeq" id="XP_022684557.1">
    <property type="nucleotide sequence ID" value="XM_022828822.1"/>
</dbReference>
<reference evidence="11" key="2">
    <citation type="submission" date="2015-07" db="EMBL/GenBank/DDBJ databases">
        <authorList>
            <person name="Noorani M."/>
        </authorList>
    </citation>
    <scope>NUCLEOTIDE SEQUENCE</scope>
    <source>
        <strain evidence="11">Yugu1</strain>
    </source>
</reference>
<dbReference type="Pfam" id="PF18052">
    <property type="entry name" value="Rx_N"/>
    <property type="match status" value="1"/>
</dbReference>
<feature type="domain" description="NB-ARC" evidence="7">
    <location>
        <begin position="176"/>
        <end position="345"/>
    </location>
</feature>
<reference evidence="11 13" key="1">
    <citation type="journal article" date="2012" name="Nat. Biotechnol.">
        <title>Reference genome sequence of the model plant Setaria.</title>
        <authorList>
            <person name="Bennetzen J.L."/>
            <person name="Schmutz J."/>
            <person name="Wang H."/>
            <person name="Percifield R."/>
            <person name="Hawkins J."/>
            <person name="Pontaroli A.C."/>
            <person name="Estep M."/>
            <person name="Feng L."/>
            <person name="Vaughn J.N."/>
            <person name="Grimwood J."/>
            <person name="Jenkins J."/>
            <person name="Barry K."/>
            <person name="Lindquist E."/>
            <person name="Hellsten U."/>
            <person name="Deshpande S."/>
            <person name="Wang X."/>
            <person name="Wu X."/>
            <person name="Mitros T."/>
            <person name="Triplett J."/>
            <person name="Yang X."/>
            <person name="Ye C.Y."/>
            <person name="Mauro-Herrera M."/>
            <person name="Wang L."/>
            <person name="Li P."/>
            <person name="Sharma M."/>
            <person name="Sharma R."/>
            <person name="Ronald P.C."/>
            <person name="Panaud O."/>
            <person name="Kellogg E.A."/>
            <person name="Brutnell T.P."/>
            <person name="Doust A.N."/>
            <person name="Tuskan G.A."/>
            <person name="Rokhsar D."/>
            <person name="Devos K.M."/>
        </authorList>
    </citation>
    <scope>NUCLEOTIDE SEQUENCE [LARGE SCALE GENOMIC DNA]</scope>
    <source>
        <strain evidence="13">cv. Yugu1</strain>
        <strain evidence="11">Yugu1</strain>
    </source>
</reference>
<evidence type="ECO:0000256" key="3">
    <source>
        <dbReference type="ARBA" id="ARBA00022737"/>
    </source>
</evidence>
<dbReference type="InterPro" id="IPR032675">
    <property type="entry name" value="LRR_dom_sf"/>
</dbReference>
<keyword evidence="13" id="KW-1185">Reference proteome</keyword>
<dbReference type="Gramene" id="KQK93927">
    <property type="protein sequence ID" value="KQK93927"/>
    <property type="gene ID" value="SETIT_025939mg"/>
</dbReference>
<dbReference type="EMBL" id="CM003535">
    <property type="protein sequence ID" value="RCV37452.1"/>
    <property type="molecule type" value="Genomic_DNA"/>
</dbReference>
<feature type="domain" description="Disease resistance protein winged helix" evidence="9">
    <location>
        <begin position="429"/>
        <end position="500"/>
    </location>
</feature>
<dbReference type="STRING" id="4555.K3ZH87"/>
<evidence type="ECO:0000313" key="12">
    <source>
        <dbReference type="EnsemblPlants" id="KQK93927"/>
    </source>
</evidence>
<dbReference type="Gene3D" id="1.20.5.4130">
    <property type="match status" value="1"/>
</dbReference>
<evidence type="ECO:0000313" key="11">
    <source>
        <dbReference type="EMBL" id="RCV37452.1"/>
    </source>
</evidence>
<evidence type="ECO:0000259" key="10">
    <source>
        <dbReference type="Pfam" id="PF23598"/>
    </source>
</evidence>
<evidence type="ECO:0000256" key="2">
    <source>
        <dbReference type="ARBA" id="ARBA00022614"/>
    </source>
</evidence>
<dbReference type="InterPro" id="IPR041118">
    <property type="entry name" value="Rx_N"/>
</dbReference>
<keyword evidence="2" id="KW-0433">Leucine-rich repeat</keyword>
<dbReference type="Gene3D" id="1.10.8.430">
    <property type="entry name" value="Helical domain of apoptotic protease-activating factors"/>
    <property type="match status" value="1"/>
</dbReference>
<dbReference type="EMBL" id="AGNK02004718">
    <property type="status" value="NOT_ANNOTATED_CDS"/>
    <property type="molecule type" value="Genomic_DNA"/>
</dbReference>
<dbReference type="GO" id="GO:0009626">
    <property type="term" value="P:plant-type hypersensitive response"/>
    <property type="evidence" value="ECO:0007669"/>
    <property type="project" value="UniProtKB-ARBA"/>
</dbReference>
<dbReference type="InterPro" id="IPR042197">
    <property type="entry name" value="Apaf_helical"/>
</dbReference>
<keyword evidence="4" id="KW-0547">Nucleotide-binding</keyword>
<dbReference type="CDD" id="cd14798">
    <property type="entry name" value="RX-CC_like"/>
    <property type="match status" value="1"/>
</dbReference>
<evidence type="ECO:0000256" key="1">
    <source>
        <dbReference type="ARBA" id="ARBA00008894"/>
    </source>
</evidence>
<dbReference type="InterPro" id="IPR055414">
    <property type="entry name" value="LRR_R13L4/SHOC2-like"/>
</dbReference>
<dbReference type="RefSeq" id="XP_022684556.1">
    <property type="nucleotide sequence ID" value="XM_022828821.1"/>
</dbReference>
<proteinExistence type="inferred from homology"/>
<dbReference type="InterPro" id="IPR027417">
    <property type="entry name" value="P-loop_NTPase"/>
</dbReference>
<dbReference type="GO" id="GO:0043531">
    <property type="term" value="F:ADP binding"/>
    <property type="evidence" value="ECO:0007669"/>
    <property type="project" value="InterPro"/>
</dbReference>
<comment type="similarity">
    <text evidence="1">Belongs to the disease resistance NB-LRR family.</text>
</comment>
<dbReference type="PRINTS" id="PR00364">
    <property type="entry name" value="DISEASERSIST"/>
</dbReference>
<dbReference type="OrthoDB" id="598235at2759"/>
<dbReference type="InterPro" id="IPR002182">
    <property type="entry name" value="NB-ARC"/>
</dbReference>
<dbReference type="RefSeq" id="XP_022684555.1">
    <property type="nucleotide sequence ID" value="XM_022828820.1"/>
</dbReference>
<gene>
    <name evidence="12" type="primary">LOC101769569</name>
    <name evidence="11" type="ORF">SETIT_8G064200v2</name>
</gene>
<dbReference type="OMA" id="HKKEFPK"/>
<evidence type="ECO:0000256" key="5">
    <source>
        <dbReference type="ARBA" id="ARBA00022821"/>
    </source>
</evidence>
<dbReference type="FunFam" id="1.10.10.10:FF:000322">
    <property type="entry name" value="Probable disease resistance protein At1g63360"/>
    <property type="match status" value="1"/>
</dbReference>
<dbReference type="GO" id="GO:0042742">
    <property type="term" value="P:defense response to bacterium"/>
    <property type="evidence" value="ECO:0007669"/>
    <property type="project" value="UniProtKB-ARBA"/>
</dbReference>